<feature type="transmembrane region" description="Helical" evidence="7">
    <location>
        <begin position="28"/>
        <end position="46"/>
    </location>
</feature>
<dbReference type="InterPro" id="IPR040423">
    <property type="entry name" value="PEA_transferase"/>
</dbReference>
<protein>
    <submittedName>
        <fullName evidence="9">Sulfatase</fullName>
    </submittedName>
</protein>
<dbReference type="EMBL" id="JXYQ01000009">
    <property type="protein sequence ID" value="KJA11798.1"/>
    <property type="molecule type" value="Genomic_DNA"/>
</dbReference>
<comment type="subcellular location">
    <subcellularLocation>
        <location evidence="1">Cell membrane</location>
        <topology evidence="1">Multi-pass membrane protein</topology>
    </subcellularLocation>
</comment>
<evidence type="ECO:0000256" key="5">
    <source>
        <dbReference type="ARBA" id="ARBA00022989"/>
    </source>
</evidence>
<feature type="domain" description="Sulfatase N-terminal" evidence="8">
    <location>
        <begin position="215"/>
        <end position="475"/>
    </location>
</feature>
<dbReference type="GO" id="GO:0016776">
    <property type="term" value="F:phosphotransferase activity, phosphate group as acceptor"/>
    <property type="evidence" value="ECO:0007669"/>
    <property type="project" value="TreeGrafter"/>
</dbReference>
<evidence type="ECO:0000256" key="6">
    <source>
        <dbReference type="ARBA" id="ARBA00023136"/>
    </source>
</evidence>
<accession>A0A0D7KF22</accession>
<dbReference type="InterPro" id="IPR017850">
    <property type="entry name" value="Alkaline_phosphatase_core_sf"/>
</dbReference>
<dbReference type="InterPro" id="IPR058130">
    <property type="entry name" value="PEA_transf_C"/>
</dbReference>
<dbReference type="CDD" id="cd16017">
    <property type="entry name" value="LptA"/>
    <property type="match status" value="1"/>
</dbReference>
<feature type="transmembrane region" description="Helical" evidence="7">
    <location>
        <begin position="143"/>
        <end position="161"/>
    </location>
</feature>
<comment type="caution">
    <text evidence="9">The sequence shown here is derived from an EMBL/GenBank/DDBJ whole genome shotgun (WGS) entry which is preliminary data.</text>
</comment>
<keyword evidence="10" id="KW-1185">Reference proteome</keyword>
<evidence type="ECO:0000259" key="8">
    <source>
        <dbReference type="Pfam" id="PF00884"/>
    </source>
</evidence>
<dbReference type="OrthoDB" id="9786870at2"/>
<dbReference type="RefSeq" id="WP_044396031.1">
    <property type="nucleotide sequence ID" value="NZ_JXYQ01000009.1"/>
</dbReference>
<dbReference type="PATRIC" id="fig|80878.5.peg.4226"/>
<proteinExistence type="predicted"/>
<evidence type="ECO:0000256" key="4">
    <source>
        <dbReference type="ARBA" id="ARBA00022692"/>
    </source>
</evidence>
<feature type="transmembrane region" description="Helical" evidence="7">
    <location>
        <begin position="53"/>
        <end position="72"/>
    </location>
</feature>
<evidence type="ECO:0000256" key="1">
    <source>
        <dbReference type="ARBA" id="ARBA00004651"/>
    </source>
</evidence>
<reference evidence="9 10" key="1">
    <citation type="submission" date="2014-12" db="EMBL/GenBank/DDBJ databases">
        <title>Isolation of bacteria from lake water.</title>
        <authorList>
            <person name="Sheng K.-Y."/>
            <person name="Chin P.-S."/>
            <person name="Chan K.-G."/>
            <person name="Tan G.S."/>
        </authorList>
    </citation>
    <scope>NUCLEOTIDE SEQUENCE [LARGE SCALE GENOMIC DNA]</scope>
    <source>
        <strain evidence="9 10">KY4</strain>
    </source>
</reference>
<dbReference type="STRING" id="80878.RP29_03980"/>
<keyword evidence="4 7" id="KW-0812">Transmembrane</keyword>
<dbReference type="InterPro" id="IPR000917">
    <property type="entry name" value="Sulfatase_N"/>
</dbReference>
<dbReference type="Proteomes" id="UP000032566">
    <property type="component" value="Unassembled WGS sequence"/>
</dbReference>
<organism evidence="9 10">
    <name type="scientific">Acidovorax temperans</name>
    <dbReference type="NCBI Taxonomy" id="80878"/>
    <lineage>
        <taxon>Bacteria</taxon>
        <taxon>Pseudomonadati</taxon>
        <taxon>Pseudomonadota</taxon>
        <taxon>Betaproteobacteria</taxon>
        <taxon>Burkholderiales</taxon>
        <taxon>Comamonadaceae</taxon>
        <taxon>Acidovorax</taxon>
    </lineage>
</organism>
<evidence type="ECO:0000256" key="2">
    <source>
        <dbReference type="ARBA" id="ARBA00022475"/>
    </source>
</evidence>
<keyword evidence="6 7" id="KW-0472">Membrane</keyword>
<evidence type="ECO:0000256" key="3">
    <source>
        <dbReference type="ARBA" id="ARBA00022679"/>
    </source>
</evidence>
<sequence>MLPSAALLAIATFFIILGHDGRRVAQLLVLFLPAVLWMAWPVRTAGMRQLRRVAVVLLTLAFAADGMVRAYLTETYQSAPDSATMLGALANTNAREMAEYMGMHWHTALLGLAMVLGTGALVWRTTAPADHAGSGPVRPPARWQTITLAVALVICSVAWVSKPWRRLHPLLYWPQLAQSVTALQAQWHDQDERRAQLLQRAQALAPQMTLSGPSTVVLVIADSINRDNMQLYGYGRATTPRLLDMQRRHPEEMLVLRHAWSADASTLPSLNNLFGFGEPDAAQAQHLIAMARTAGYKVWWMSNHDDIAVEQQHARLANVVDLVNRTPGRASASLDGELLDCIQEALADPAERKFIIVHLLGAHPHYRLRFPKGENPFDDEVDSVETQMVTQQRSALVRRHRQEYDAALLYHDFVVAESLRVTQLDAKAQERRAWVYLSDHGQEVGHGENRAGHSPGTEAGYRIPAIVWTNHSRPAASADVAQRPFRADWAGWTLADILGLDWQGEMPERNVLNPQYRWQPPNLPVQVKSFTD</sequence>
<feature type="transmembrane region" description="Helical" evidence="7">
    <location>
        <begin position="103"/>
        <end position="123"/>
    </location>
</feature>
<dbReference type="Gene3D" id="3.40.720.10">
    <property type="entry name" value="Alkaline Phosphatase, subunit A"/>
    <property type="match status" value="1"/>
</dbReference>
<dbReference type="PANTHER" id="PTHR30443">
    <property type="entry name" value="INNER MEMBRANE PROTEIN"/>
    <property type="match status" value="1"/>
</dbReference>
<dbReference type="GO" id="GO:0005886">
    <property type="term" value="C:plasma membrane"/>
    <property type="evidence" value="ECO:0007669"/>
    <property type="project" value="UniProtKB-SubCell"/>
</dbReference>
<dbReference type="PANTHER" id="PTHR30443:SF2">
    <property type="entry name" value="PHOSPHOETHANOLAMINE TRANSFERASE EPTC"/>
    <property type="match status" value="1"/>
</dbReference>
<keyword evidence="2" id="KW-1003">Cell membrane</keyword>
<dbReference type="SUPFAM" id="SSF53649">
    <property type="entry name" value="Alkaline phosphatase-like"/>
    <property type="match status" value="1"/>
</dbReference>
<evidence type="ECO:0000256" key="7">
    <source>
        <dbReference type="SAM" id="Phobius"/>
    </source>
</evidence>
<dbReference type="Pfam" id="PF00884">
    <property type="entry name" value="Sulfatase"/>
    <property type="match status" value="1"/>
</dbReference>
<gene>
    <name evidence="9" type="ORF">RP29_03980</name>
</gene>
<name>A0A0D7KF22_9BURK</name>
<keyword evidence="3" id="KW-0808">Transferase</keyword>
<evidence type="ECO:0000313" key="10">
    <source>
        <dbReference type="Proteomes" id="UP000032566"/>
    </source>
</evidence>
<dbReference type="GO" id="GO:0009244">
    <property type="term" value="P:lipopolysaccharide core region biosynthetic process"/>
    <property type="evidence" value="ECO:0007669"/>
    <property type="project" value="TreeGrafter"/>
</dbReference>
<dbReference type="AlphaFoldDB" id="A0A0D7KF22"/>
<keyword evidence="5 7" id="KW-1133">Transmembrane helix</keyword>
<evidence type="ECO:0000313" key="9">
    <source>
        <dbReference type="EMBL" id="KJA11798.1"/>
    </source>
</evidence>